<protein>
    <submittedName>
        <fullName evidence="3">Hypothetical_protein</fullName>
    </submittedName>
</protein>
<name>A0AA86RML1_9EUKA</name>
<keyword evidence="1" id="KW-0175">Coiled coil</keyword>
<dbReference type="EMBL" id="CAXDID020000022">
    <property type="protein sequence ID" value="CAL5988548.1"/>
    <property type="molecule type" value="Genomic_DNA"/>
</dbReference>
<dbReference type="AlphaFoldDB" id="A0AA86RML1"/>
<evidence type="ECO:0000313" key="2">
    <source>
        <dbReference type="EMBL" id="CAI9977346.1"/>
    </source>
</evidence>
<proteinExistence type="predicted"/>
<feature type="coiled-coil region" evidence="1">
    <location>
        <begin position="287"/>
        <end position="314"/>
    </location>
</feature>
<gene>
    <name evidence="3" type="ORF">HINF_LOCUS10430</name>
    <name evidence="2" type="ORF">HINF_LOCUS64991</name>
</gene>
<sequence length="331" mass="38657">MKQMNYWLIHPELNISLSVVSNKILLYSPDTSIEIQTNLQLDETAPAINRLLFYNGALVFMNGNSLYQLDFPSITLIDTLNSQNDYKYNRLFVLEGILYVYQDQFIYKLQGNKLIQLRLSSLYQNYFNFGSETFLWQATKSIQLLQAFNSSQTLLLDNQVNFFSFCACGLAAFHDESCERVLVFNMLTKVGVYVENESLKGKFHQQKIINSLKINVAGLELDENITAELFGQDMVQRLRQYQLNYYAQLRMHEKYRQLEASVMLTFSHALPEEQRLGIERQFLPPQYFALNKKYETINERMQKVEEKIDEIGKDVKSLFKLLSMLVIQGDQ</sequence>
<reference evidence="2" key="1">
    <citation type="submission" date="2023-06" db="EMBL/GenBank/DDBJ databases">
        <authorList>
            <person name="Kurt Z."/>
        </authorList>
    </citation>
    <scope>NUCLEOTIDE SEQUENCE</scope>
</reference>
<dbReference type="EMBL" id="CATOUU010001177">
    <property type="protein sequence ID" value="CAI9977346.1"/>
    <property type="molecule type" value="Genomic_DNA"/>
</dbReference>
<comment type="caution">
    <text evidence="2">The sequence shown here is derived from an EMBL/GenBank/DDBJ whole genome shotgun (WGS) entry which is preliminary data.</text>
</comment>
<evidence type="ECO:0000313" key="3">
    <source>
        <dbReference type="EMBL" id="CAL5988548.1"/>
    </source>
</evidence>
<accession>A0AA86RML1</accession>
<evidence type="ECO:0000256" key="1">
    <source>
        <dbReference type="SAM" id="Coils"/>
    </source>
</evidence>
<organism evidence="2">
    <name type="scientific">Hexamita inflata</name>
    <dbReference type="NCBI Taxonomy" id="28002"/>
    <lineage>
        <taxon>Eukaryota</taxon>
        <taxon>Metamonada</taxon>
        <taxon>Diplomonadida</taxon>
        <taxon>Hexamitidae</taxon>
        <taxon>Hexamitinae</taxon>
        <taxon>Hexamita</taxon>
    </lineage>
</organism>
<keyword evidence="4" id="KW-1185">Reference proteome</keyword>
<evidence type="ECO:0000313" key="4">
    <source>
        <dbReference type="Proteomes" id="UP001642409"/>
    </source>
</evidence>
<reference evidence="3 4" key="2">
    <citation type="submission" date="2024-07" db="EMBL/GenBank/DDBJ databases">
        <authorList>
            <person name="Akdeniz Z."/>
        </authorList>
    </citation>
    <scope>NUCLEOTIDE SEQUENCE [LARGE SCALE GENOMIC DNA]</scope>
</reference>
<dbReference type="Proteomes" id="UP001642409">
    <property type="component" value="Unassembled WGS sequence"/>
</dbReference>